<evidence type="ECO:0000256" key="5">
    <source>
        <dbReference type="ARBA" id="ARBA00023224"/>
    </source>
</evidence>
<dbReference type="FunFam" id="1.10.287.950:FF:000001">
    <property type="entry name" value="Methyl-accepting chemotaxis sensory transducer"/>
    <property type="match status" value="1"/>
</dbReference>
<evidence type="ECO:0000313" key="11">
    <source>
        <dbReference type="EMBL" id="PAV26394.1"/>
    </source>
</evidence>
<evidence type="ECO:0000256" key="4">
    <source>
        <dbReference type="ARBA" id="ARBA00023136"/>
    </source>
</evidence>
<dbReference type="Pfam" id="PF00672">
    <property type="entry name" value="HAMP"/>
    <property type="match status" value="1"/>
</dbReference>
<feature type="domain" description="HAMP" evidence="10">
    <location>
        <begin position="211"/>
        <end position="263"/>
    </location>
</feature>
<gene>
    <name evidence="11" type="ORF">CF392_06055</name>
</gene>
<dbReference type="RefSeq" id="WP_095610568.1">
    <property type="nucleotide sequence ID" value="NZ_NMPM01000024.1"/>
</dbReference>
<proteinExistence type="inferred from homology"/>
<dbReference type="PROSITE" id="PS50885">
    <property type="entry name" value="HAMP"/>
    <property type="match status" value="1"/>
</dbReference>
<dbReference type="PRINTS" id="PR00260">
    <property type="entry name" value="CHEMTRNSDUCR"/>
</dbReference>
<dbReference type="AlphaFoldDB" id="A0A2A2I535"/>
<dbReference type="InterPro" id="IPR003660">
    <property type="entry name" value="HAMP_dom"/>
</dbReference>
<evidence type="ECO:0000256" key="8">
    <source>
        <dbReference type="SAM" id="Phobius"/>
    </source>
</evidence>
<evidence type="ECO:0000259" key="9">
    <source>
        <dbReference type="PROSITE" id="PS50111"/>
    </source>
</evidence>
<organism evidence="11 12">
    <name type="scientific">Tamilnaduibacter salinus</name>
    <dbReference type="NCBI Taxonomy" id="1484056"/>
    <lineage>
        <taxon>Bacteria</taxon>
        <taxon>Pseudomonadati</taxon>
        <taxon>Pseudomonadota</taxon>
        <taxon>Gammaproteobacteria</taxon>
        <taxon>Pseudomonadales</taxon>
        <taxon>Marinobacteraceae</taxon>
        <taxon>Tamilnaduibacter</taxon>
    </lineage>
</organism>
<dbReference type="SUPFAM" id="SSF58104">
    <property type="entry name" value="Methyl-accepting chemotaxis protein (MCP) signaling domain"/>
    <property type="match status" value="1"/>
</dbReference>
<dbReference type="InterPro" id="IPR004089">
    <property type="entry name" value="MCPsignal_dom"/>
</dbReference>
<dbReference type="PROSITE" id="PS50111">
    <property type="entry name" value="CHEMOTAXIS_TRANSDUC_2"/>
    <property type="match status" value="1"/>
</dbReference>
<keyword evidence="3 8" id="KW-1133">Transmembrane helix</keyword>
<keyword evidence="5 7" id="KW-0807">Transducer</keyword>
<evidence type="ECO:0000313" key="12">
    <source>
        <dbReference type="Proteomes" id="UP000218332"/>
    </source>
</evidence>
<dbReference type="GO" id="GO:0004888">
    <property type="term" value="F:transmembrane signaling receptor activity"/>
    <property type="evidence" value="ECO:0007669"/>
    <property type="project" value="InterPro"/>
</dbReference>
<keyword evidence="12" id="KW-1185">Reference proteome</keyword>
<name>A0A2A2I535_9GAMM</name>
<dbReference type="CDD" id="cd06225">
    <property type="entry name" value="HAMP"/>
    <property type="match status" value="1"/>
</dbReference>
<comment type="caution">
    <text evidence="11">The sequence shown here is derived from an EMBL/GenBank/DDBJ whole genome shotgun (WGS) entry which is preliminary data.</text>
</comment>
<dbReference type="SMART" id="SM00283">
    <property type="entry name" value="MA"/>
    <property type="match status" value="1"/>
</dbReference>
<evidence type="ECO:0000256" key="7">
    <source>
        <dbReference type="PROSITE-ProRule" id="PRU00284"/>
    </source>
</evidence>
<keyword evidence="2 8" id="KW-0812">Transmembrane</keyword>
<accession>A0A2A2I535</accession>
<dbReference type="SMART" id="SM00304">
    <property type="entry name" value="HAMP"/>
    <property type="match status" value="2"/>
</dbReference>
<protein>
    <submittedName>
        <fullName evidence="11">Methyl-accepting chemotaxis protein</fullName>
    </submittedName>
</protein>
<evidence type="ECO:0000256" key="3">
    <source>
        <dbReference type="ARBA" id="ARBA00022989"/>
    </source>
</evidence>
<dbReference type="Proteomes" id="UP000218332">
    <property type="component" value="Unassembled WGS sequence"/>
</dbReference>
<comment type="similarity">
    <text evidence="6">Belongs to the methyl-accepting chemotaxis (MCP) protein family.</text>
</comment>
<sequence>MLRMKSISRQVLLIILLVNIVVAGVAGSYLTYSLRVADDFSEVTSRDIQGALEAQGVLASFKTQVQEWKNVLLRGHNRDDREKYWSQFKDQEAVVQEHVEEMLPLITDEESKQLLERFAKAHRRMGDAYREGYQRFVDSGFDHTAGDSAVRGIDREPAALINEATQRIAKLSREKANTLESSARSNTMLAGTGLLAAVILGTIVSVVIINRQVIRPTVAISSQLEQLGEGDLGQKSTIHRADELGRLADAARKLHDFLNEIKQTTQTNAVDLATIKETITTGAHDVADKSTQAHERIDQMAAAMNEMSSTANEVAQHAASVSTRVDETTSETGLADQNIATSVDSMGRLSEQIRATSETVTTLAESNKKVSSVMEVIREIADQTNLLALNAAIEAARAGDAGRGFSVVADEVRSLAGKTQEATVEIDAIVSSIASGSEQATQYMQTSESVTDDCVQQVSEVQRIVKDINERMSEIREATTQVATAAEEQTSVSEDISQNITEIANLSEDMSQASKSNLKTIPELEAMASTANNLAHRIRG</sequence>
<dbReference type="GO" id="GO:0007165">
    <property type="term" value="P:signal transduction"/>
    <property type="evidence" value="ECO:0007669"/>
    <property type="project" value="UniProtKB-KW"/>
</dbReference>
<dbReference type="PANTHER" id="PTHR32089">
    <property type="entry name" value="METHYL-ACCEPTING CHEMOTAXIS PROTEIN MCPB"/>
    <property type="match status" value="1"/>
</dbReference>
<comment type="subcellular location">
    <subcellularLocation>
        <location evidence="1">Membrane</location>
        <topology evidence="1">Multi-pass membrane protein</topology>
    </subcellularLocation>
</comment>
<dbReference type="GO" id="GO:0006935">
    <property type="term" value="P:chemotaxis"/>
    <property type="evidence" value="ECO:0007669"/>
    <property type="project" value="InterPro"/>
</dbReference>
<evidence type="ECO:0000259" key="10">
    <source>
        <dbReference type="PROSITE" id="PS50885"/>
    </source>
</evidence>
<dbReference type="PANTHER" id="PTHR32089:SF112">
    <property type="entry name" value="LYSOZYME-LIKE PROTEIN-RELATED"/>
    <property type="match status" value="1"/>
</dbReference>
<feature type="transmembrane region" description="Helical" evidence="8">
    <location>
        <begin position="188"/>
        <end position="209"/>
    </location>
</feature>
<evidence type="ECO:0000256" key="1">
    <source>
        <dbReference type="ARBA" id="ARBA00004141"/>
    </source>
</evidence>
<evidence type="ECO:0000256" key="6">
    <source>
        <dbReference type="ARBA" id="ARBA00029447"/>
    </source>
</evidence>
<reference evidence="11 12" key="1">
    <citation type="submission" date="2017-07" db="EMBL/GenBank/DDBJ databases">
        <title>Tamlnaduibacter salinus (Mi-7) genome sequencing.</title>
        <authorList>
            <person name="Verma A."/>
            <person name="Krishnamurthi S."/>
        </authorList>
    </citation>
    <scope>NUCLEOTIDE SEQUENCE [LARGE SCALE GENOMIC DNA]</scope>
    <source>
        <strain evidence="11 12">Mi-7</strain>
    </source>
</reference>
<dbReference type="Pfam" id="PF00015">
    <property type="entry name" value="MCPsignal"/>
    <property type="match status" value="1"/>
</dbReference>
<evidence type="ECO:0000256" key="2">
    <source>
        <dbReference type="ARBA" id="ARBA00022692"/>
    </source>
</evidence>
<keyword evidence="4 8" id="KW-0472">Membrane</keyword>
<dbReference type="GO" id="GO:0016020">
    <property type="term" value="C:membrane"/>
    <property type="evidence" value="ECO:0007669"/>
    <property type="project" value="UniProtKB-SubCell"/>
</dbReference>
<dbReference type="Gene3D" id="1.10.287.950">
    <property type="entry name" value="Methyl-accepting chemotaxis protein"/>
    <property type="match status" value="1"/>
</dbReference>
<dbReference type="EMBL" id="NMPM01000024">
    <property type="protein sequence ID" value="PAV26394.1"/>
    <property type="molecule type" value="Genomic_DNA"/>
</dbReference>
<dbReference type="InterPro" id="IPR004090">
    <property type="entry name" value="Chemotax_Me-accpt_rcpt"/>
</dbReference>
<feature type="domain" description="Methyl-accepting transducer" evidence="9">
    <location>
        <begin position="268"/>
        <end position="504"/>
    </location>
</feature>